<keyword evidence="6 7" id="KW-0472">Membrane</keyword>
<dbReference type="CDD" id="cd18548">
    <property type="entry name" value="ABC_6TM_Tm287_like"/>
    <property type="match status" value="1"/>
</dbReference>
<feature type="transmembrane region" description="Helical" evidence="7">
    <location>
        <begin position="52"/>
        <end position="76"/>
    </location>
</feature>
<dbReference type="Pfam" id="PF00005">
    <property type="entry name" value="ABC_tran"/>
    <property type="match status" value="1"/>
</dbReference>
<keyword evidence="3" id="KW-0547">Nucleotide-binding</keyword>
<dbReference type="SUPFAM" id="SSF90123">
    <property type="entry name" value="ABC transporter transmembrane region"/>
    <property type="match status" value="1"/>
</dbReference>
<evidence type="ECO:0000256" key="2">
    <source>
        <dbReference type="ARBA" id="ARBA00022692"/>
    </source>
</evidence>
<feature type="transmembrane region" description="Helical" evidence="7">
    <location>
        <begin position="238"/>
        <end position="258"/>
    </location>
</feature>
<dbReference type="RefSeq" id="WP_191704020.1">
    <property type="nucleotide sequence ID" value="NZ_JACSPW010000008.1"/>
</dbReference>
<feature type="transmembrane region" description="Helical" evidence="7">
    <location>
        <begin position="278"/>
        <end position="297"/>
    </location>
</feature>
<evidence type="ECO:0000259" key="9">
    <source>
        <dbReference type="PROSITE" id="PS50929"/>
    </source>
</evidence>
<dbReference type="Gene3D" id="1.20.1560.10">
    <property type="entry name" value="ABC transporter type 1, transmembrane domain"/>
    <property type="match status" value="1"/>
</dbReference>
<protein>
    <submittedName>
        <fullName evidence="10">ABC transporter ATP-binding protein</fullName>
    </submittedName>
</protein>
<dbReference type="SUPFAM" id="SSF52540">
    <property type="entry name" value="P-loop containing nucleoside triphosphate hydrolases"/>
    <property type="match status" value="1"/>
</dbReference>
<dbReference type="InterPro" id="IPR027417">
    <property type="entry name" value="P-loop_NTPase"/>
</dbReference>
<evidence type="ECO:0000256" key="5">
    <source>
        <dbReference type="ARBA" id="ARBA00022989"/>
    </source>
</evidence>
<dbReference type="SMART" id="SM00382">
    <property type="entry name" value="AAA"/>
    <property type="match status" value="1"/>
</dbReference>
<evidence type="ECO:0000256" key="3">
    <source>
        <dbReference type="ARBA" id="ARBA00022741"/>
    </source>
</evidence>
<feature type="transmembrane region" description="Helical" evidence="7">
    <location>
        <begin position="156"/>
        <end position="178"/>
    </location>
</feature>
<dbReference type="Gene3D" id="3.40.50.300">
    <property type="entry name" value="P-loop containing nucleotide triphosphate hydrolases"/>
    <property type="match status" value="1"/>
</dbReference>
<dbReference type="InterPro" id="IPR017871">
    <property type="entry name" value="ABC_transporter-like_CS"/>
</dbReference>
<dbReference type="Pfam" id="PF00664">
    <property type="entry name" value="ABC_membrane"/>
    <property type="match status" value="1"/>
</dbReference>
<dbReference type="InterPro" id="IPR039421">
    <property type="entry name" value="Type_1_exporter"/>
</dbReference>
<keyword evidence="5 7" id="KW-1133">Transmembrane helix</keyword>
<gene>
    <name evidence="10" type="ORF">H9632_10345</name>
</gene>
<dbReference type="PROSITE" id="PS50893">
    <property type="entry name" value="ABC_TRANSPORTER_2"/>
    <property type="match status" value="1"/>
</dbReference>
<dbReference type="GO" id="GO:0005524">
    <property type="term" value="F:ATP binding"/>
    <property type="evidence" value="ECO:0007669"/>
    <property type="project" value="UniProtKB-KW"/>
</dbReference>
<feature type="transmembrane region" description="Helical" evidence="7">
    <location>
        <begin position="133"/>
        <end position="150"/>
    </location>
</feature>
<comment type="subcellular location">
    <subcellularLocation>
        <location evidence="1">Cell membrane</location>
        <topology evidence="1">Multi-pass membrane protein</topology>
    </subcellularLocation>
</comment>
<evidence type="ECO:0000256" key="4">
    <source>
        <dbReference type="ARBA" id="ARBA00022840"/>
    </source>
</evidence>
<dbReference type="PANTHER" id="PTHR43394:SF1">
    <property type="entry name" value="ATP-BINDING CASSETTE SUB-FAMILY B MEMBER 10, MITOCHONDRIAL"/>
    <property type="match status" value="1"/>
</dbReference>
<dbReference type="PANTHER" id="PTHR43394">
    <property type="entry name" value="ATP-DEPENDENT PERMEASE MDL1, MITOCHONDRIAL"/>
    <property type="match status" value="1"/>
</dbReference>
<name>A0ABR8XNG4_9BACL</name>
<sequence length="572" mass="64407">MKTIFQFMRRYKWPAAIAFFLMLLELTSDLIQPLFMAKMINEGLLEENLSNVAFWGGCLFVLALFSFISGVLNSFFSAHVAHSFGFDLRKALYSKIQSLTMATYLTFPTSGLITRLTSDVTQTMNIVFMMLRIAMKAPLMTIGSLIMAFIINAKLALILCVSFPFLLIFLVWMVSIGIKLFARVQHRLDFVNRQLQEGLQAVRLIKAYMRGQYEESRFLSVAENLKFDTIKATRVMEIALPVLQFVMNISLLIVIWVGADAIRENDILAGDLAAIINYAFRMTASFSIFSFIIIAYARAKASAERIEEILNVNEGTEEVEKNEAPILEDFSIRFDNVSFRYPTTEQYTLQNLSFSIHSGEKIAIMGATGSGKSTILQLIEHFYEANSGAIYINGHNIKEIPLQQLRRSITYVPQQSLLFSGTIVDNLRWGQNEASLEQIIEATKKAQIHQSIESFDKQYETMIGQRGINLSGGQKQRLAIARALLKPASLLILDDSTSALDVATEQKLWEALDSESLTMLVVTQKIQTAQTADRILLIDEGQLHGFGTHEELLETNELYAKIVASQQEVLAE</sequence>
<evidence type="ECO:0000259" key="8">
    <source>
        <dbReference type="PROSITE" id="PS50893"/>
    </source>
</evidence>
<keyword evidence="11" id="KW-1185">Reference proteome</keyword>
<dbReference type="PROSITE" id="PS50929">
    <property type="entry name" value="ABC_TM1F"/>
    <property type="match status" value="1"/>
</dbReference>
<accession>A0ABR8XNG4</accession>
<dbReference type="InterPro" id="IPR003593">
    <property type="entry name" value="AAA+_ATPase"/>
</dbReference>
<feature type="domain" description="ABC transmembrane type-1" evidence="9">
    <location>
        <begin position="16"/>
        <end position="298"/>
    </location>
</feature>
<comment type="caution">
    <text evidence="10">The sequence shown here is derived from an EMBL/GenBank/DDBJ whole genome shotgun (WGS) entry which is preliminary data.</text>
</comment>
<evidence type="ECO:0000313" key="11">
    <source>
        <dbReference type="Proteomes" id="UP000600565"/>
    </source>
</evidence>
<dbReference type="InterPro" id="IPR011527">
    <property type="entry name" value="ABC1_TM_dom"/>
</dbReference>
<keyword evidence="4 10" id="KW-0067">ATP-binding</keyword>
<proteinExistence type="predicted"/>
<feature type="domain" description="ABC transporter" evidence="8">
    <location>
        <begin position="332"/>
        <end position="565"/>
    </location>
</feature>
<keyword evidence="2 7" id="KW-0812">Transmembrane</keyword>
<reference evidence="10 11" key="1">
    <citation type="submission" date="2020-08" db="EMBL/GenBank/DDBJ databases">
        <title>A Genomic Blueprint of the Chicken Gut Microbiome.</title>
        <authorList>
            <person name="Gilroy R."/>
            <person name="Ravi A."/>
            <person name="Getino M."/>
            <person name="Pursley I."/>
            <person name="Horton D.L."/>
            <person name="Alikhan N.-F."/>
            <person name="Baker D."/>
            <person name="Gharbi K."/>
            <person name="Hall N."/>
            <person name="Watson M."/>
            <person name="Adriaenssens E.M."/>
            <person name="Foster-Nyarko E."/>
            <person name="Jarju S."/>
            <person name="Secka A."/>
            <person name="Antonio M."/>
            <person name="Oren A."/>
            <person name="Chaudhuri R."/>
            <person name="La Ragione R.M."/>
            <person name="Hildebrand F."/>
            <person name="Pallen M.J."/>
        </authorList>
    </citation>
    <scope>NUCLEOTIDE SEQUENCE [LARGE SCALE GENOMIC DNA]</scope>
    <source>
        <strain evidence="10 11">Sa1YVA6</strain>
    </source>
</reference>
<evidence type="ECO:0000256" key="1">
    <source>
        <dbReference type="ARBA" id="ARBA00004651"/>
    </source>
</evidence>
<dbReference type="Proteomes" id="UP000600565">
    <property type="component" value="Unassembled WGS sequence"/>
</dbReference>
<evidence type="ECO:0000313" key="10">
    <source>
        <dbReference type="EMBL" id="MBD8033470.1"/>
    </source>
</evidence>
<dbReference type="InterPro" id="IPR003439">
    <property type="entry name" value="ABC_transporter-like_ATP-bd"/>
</dbReference>
<organism evidence="10 11">
    <name type="scientific">Solibacillus merdavium</name>
    <dbReference type="NCBI Taxonomy" id="2762218"/>
    <lineage>
        <taxon>Bacteria</taxon>
        <taxon>Bacillati</taxon>
        <taxon>Bacillota</taxon>
        <taxon>Bacilli</taxon>
        <taxon>Bacillales</taxon>
        <taxon>Caryophanaceae</taxon>
        <taxon>Solibacillus</taxon>
    </lineage>
</organism>
<dbReference type="InterPro" id="IPR036640">
    <property type="entry name" value="ABC1_TM_sf"/>
</dbReference>
<dbReference type="EMBL" id="JACSPW010000008">
    <property type="protein sequence ID" value="MBD8033470.1"/>
    <property type="molecule type" value="Genomic_DNA"/>
</dbReference>
<dbReference type="PROSITE" id="PS00211">
    <property type="entry name" value="ABC_TRANSPORTER_1"/>
    <property type="match status" value="1"/>
</dbReference>
<evidence type="ECO:0000256" key="7">
    <source>
        <dbReference type="SAM" id="Phobius"/>
    </source>
</evidence>
<evidence type="ECO:0000256" key="6">
    <source>
        <dbReference type="ARBA" id="ARBA00023136"/>
    </source>
</evidence>